<evidence type="ECO:0000256" key="6">
    <source>
        <dbReference type="ARBA" id="ARBA00022840"/>
    </source>
</evidence>
<name>A0A6A7Y7Y3_9HYPH</name>
<dbReference type="PROSITE" id="PS50893">
    <property type="entry name" value="ABC_TRANSPORTER_2"/>
    <property type="match status" value="1"/>
</dbReference>
<keyword evidence="7" id="KW-0408">Iron</keyword>
<dbReference type="PANTHER" id="PTHR42781">
    <property type="entry name" value="SPERMIDINE/PUTRESCINE IMPORT ATP-BINDING PROTEIN POTA"/>
    <property type="match status" value="1"/>
</dbReference>
<dbReference type="SUPFAM" id="SSF50331">
    <property type="entry name" value="MOP-like"/>
    <property type="match status" value="1"/>
</dbReference>
<dbReference type="InterPro" id="IPR013611">
    <property type="entry name" value="Transp-assoc_OB_typ2"/>
</dbReference>
<keyword evidence="5" id="KW-0547">Nucleotide-binding</keyword>
<keyword evidence="3" id="KW-1003">Cell membrane</keyword>
<evidence type="ECO:0000256" key="9">
    <source>
        <dbReference type="ARBA" id="ARBA00023136"/>
    </source>
</evidence>
<dbReference type="InterPro" id="IPR050093">
    <property type="entry name" value="ABC_SmlMolc_Importer"/>
</dbReference>
<evidence type="ECO:0000313" key="12">
    <source>
        <dbReference type="Proteomes" id="UP000332515"/>
    </source>
</evidence>
<dbReference type="InterPro" id="IPR008995">
    <property type="entry name" value="Mo/tungstate-bd_C_term_dom"/>
</dbReference>
<keyword evidence="4" id="KW-0410">Iron transport</keyword>
<dbReference type="PANTHER" id="PTHR42781:SF4">
    <property type="entry name" value="SPERMIDINE_PUTRESCINE IMPORT ATP-BINDING PROTEIN POTA"/>
    <property type="match status" value="1"/>
</dbReference>
<gene>
    <name evidence="11" type="ORF">F0357_17680</name>
</gene>
<proteinExistence type="inferred from homology"/>
<evidence type="ECO:0000256" key="7">
    <source>
        <dbReference type="ARBA" id="ARBA00023004"/>
    </source>
</evidence>
<dbReference type="Proteomes" id="UP000332515">
    <property type="component" value="Unassembled WGS sequence"/>
</dbReference>
<sequence length="359" mass="38458">MPTAAAEIRHDRPPRLAYERVSHSFTGLAAVDDVSLSVESGEILCLLGPSGCGKTTLLRIAAGIERQKAGRVVIDGEEVAGPNRMLPPEARGIGLVFQDYALFPHLTILDNVRFGLAGRPAGPATETAMRALERVRLAHYAKSYPHNLSGGEQQRVALARALAPEPRVLLLDEPFSGLDRRLRDQVRDDTLAVLRENGATAIVVTHDPEEAMRIGDRIALMRKGRLVQLGTPGALYRRPVDLKAARFFSEINELPARVVAGRVVCALGDLPAPASLAEGASAVVAVRPHDVRIAAAGGLPALVRRHRFLGEVDYLLVEIAGFDHPIEIRAPAGAGCAEGDTIRVEIAADACHIFKGEPA</sequence>
<dbReference type="SUPFAM" id="SSF52540">
    <property type="entry name" value="P-loop containing nucleoside triphosphate hydrolases"/>
    <property type="match status" value="1"/>
</dbReference>
<dbReference type="CDD" id="cd03259">
    <property type="entry name" value="ABC_Carb_Solutes_like"/>
    <property type="match status" value="1"/>
</dbReference>
<dbReference type="FunFam" id="3.40.50.300:FF:000425">
    <property type="entry name" value="Probable ABC transporter, ATP-binding subunit"/>
    <property type="match status" value="1"/>
</dbReference>
<dbReference type="Pfam" id="PF00005">
    <property type="entry name" value="ABC_tran"/>
    <property type="match status" value="1"/>
</dbReference>
<evidence type="ECO:0000256" key="3">
    <source>
        <dbReference type="ARBA" id="ARBA00022475"/>
    </source>
</evidence>
<organism evidence="11 12">
    <name type="scientific">Segnochrobactrum spirostomi</name>
    <dbReference type="NCBI Taxonomy" id="2608987"/>
    <lineage>
        <taxon>Bacteria</taxon>
        <taxon>Pseudomonadati</taxon>
        <taxon>Pseudomonadota</taxon>
        <taxon>Alphaproteobacteria</taxon>
        <taxon>Hyphomicrobiales</taxon>
        <taxon>Segnochrobactraceae</taxon>
        <taxon>Segnochrobactrum</taxon>
    </lineage>
</organism>
<keyword evidence="9" id="KW-0472">Membrane</keyword>
<dbReference type="GO" id="GO:0015697">
    <property type="term" value="P:quaternary ammonium group transport"/>
    <property type="evidence" value="ECO:0007669"/>
    <property type="project" value="UniProtKB-ARBA"/>
</dbReference>
<dbReference type="SMART" id="SM00382">
    <property type="entry name" value="AAA"/>
    <property type="match status" value="1"/>
</dbReference>
<feature type="domain" description="ABC transporter" evidence="10">
    <location>
        <begin position="16"/>
        <end position="248"/>
    </location>
</feature>
<dbReference type="RefSeq" id="WP_153485183.1">
    <property type="nucleotide sequence ID" value="NZ_VWNA01000001.1"/>
</dbReference>
<dbReference type="InterPro" id="IPR003593">
    <property type="entry name" value="AAA+_ATPase"/>
</dbReference>
<evidence type="ECO:0000256" key="4">
    <source>
        <dbReference type="ARBA" id="ARBA00022496"/>
    </source>
</evidence>
<evidence type="ECO:0000256" key="2">
    <source>
        <dbReference type="ARBA" id="ARBA00022448"/>
    </source>
</evidence>
<dbReference type="InterPro" id="IPR017871">
    <property type="entry name" value="ABC_transporter-like_CS"/>
</dbReference>
<accession>A0A6A7Y7Y3</accession>
<dbReference type="GO" id="GO:0015408">
    <property type="term" value="F:ABC-type ferric iron transporter activity"/>
    <property type="evidence" value="ECO:0007669"/>
    <property type="project" value="InterPro"/>
</dbReference>
<dbReference type="InterPro" id="IPR027417">
    <property type="entry name" value="P-loop_NTPase"/>
</dbReference>
<evidence type="ECO:0000256" key="5">
    <source>
        <dbReference type="ARBA" id="ARBA00022741"/>
    </source>
</evidence>
<keyword evidence="2" id="KW-0813">Transport</keyword>
<keyword evidence="6 11" id="KW-0067">ATP-binding</keyword>
<protein>
    <submittedName>
        <fullName evidence="11">ABC transporter ATP-binding protein</fullName>
    </submittedName>
</protein>
<dbReference type="InterPro" id="IPR012340">
    <property type="entry name" value="NA-bd_OB-fold"/>
</dbReference>
<comment type="caution">
    <text evidence="11">The sequence shown here is derived from an EMBL/GenBank/DDBJ whole genome shotgun (WGS) entry which is preliminary data.</text>
</comment>
<evidence type="ECO:0000256" key="1">
    <source>
        <dbReference type="ARBA" id="ARBA00005417"/>
    </source>
</evidence>
<evidence type="ECO:0000256" key="8">
    <source>
        <dbReference type="ARBA" id="ARBA00023065"/>
    </source>
</evidence>
<dbReference type="Pfam" id="PF08402">
    <property type="entry name" value="TOBE_2"/>
    <property type="match status" value="1"/>
</dbReference>
<evidence type="ECO:0000259" key="10">
    <source>
        <dbReference type="PROSITE" id="PS50893"/>
    </source>
</evidence>
<dbReference type="EMBL" id="VWNA01000001">
    <property type="protein sequence ID" value="MQT14447.1"/>
    <property type="molecule type" value="Genomic_DNA"/>
</dbReference>
<reference evidence="11 12" key="1">
    <citation type="submission" date="2019-09" db="EMBL/GenBank/DDBJ databases">
        <title>Segnochrobactrum spirostomi gen. nov., sp. nov., isolated from the ciliate Spirostomum cf. yagiui and description of a novel family, Segnochrobactraceae fam. nov. within the order Rhizobiales of the class Alphaproteobacteria.</title>
        <authorList>
            <person name="Akter S."/>
            <person name="Shazib S.U.A."/>
            <person name="Shin M.K."/>
        </authorList>
    </citation>
    <scope>NUCLEOTIDE SEQUENCE [LARGE SCALE GENOMIC DNA]</scope>
    <source>
        <strain evidence="11 12">Sp-1</strain>
    </source>
</reference>
<dbReference type="Gene3D" id="2.40.50.140">
    <property type="entry name" value="Nucleic acid-binding proteins"/>
    <property type="match status" value="1"/>
</dbReference>
<keyword evidence="12" id="KW-1185">Reference proteome</keyword>
<dbReference type="PROSITE" id="PS00211">
    <property type="entry name" value="ABC_TRANSPORTER_1"/>
    <property type="match status" value="1"/>
</dbReference>
<dbReference type="Gene3D" id="2.40.50.100">
    <property type="match status" value="1"/>
</dbReference>
<dbReference type="AlphaFoldDB" id="A0A6A7Y7Y3"/>
<comment type="similarity">
    <text evidence="1">Belongs to the ABC transporter superfamily.</text>
</comment>
<dbReference type="InterPro" id="IPR015853">
    <property type="entry name" value="ABC_transpr_FbpC"/>
</dbReference>
<dbReference type="GO" id="GO:0005524">
    <property type="term" value="F:ATP binding"/>
    <property type="evidence" value="ECO:0007669"/>
    <property type="project" value="UniProtKB-KW"/>
</dbReference>
<dbReference type="Gene3D" id="3.40.50.300">
    <property type="entry name" value="P-loop containing nucleotide triphosphate hydrolases"/>
    <property type="match status" value="1"/>
</dbReference>
<dbReference type="InterPro" id="IPR003439">
    <property type="entry name" value="ABC_transporter-like_ATP-bd"/>
</dbReference>
<evidence type="ECO:0000313" key="11">
    <source>
        <dbReference type="EMBL" id="MQT14447.1"/>
    </source>
</evidence>
<keyword evidence="8" id="KW-0406">Ion transport</keyword>
<dbReference type="GO" id="GO:0016887">
    <property type="term" value="F:ATP hydrolysis activity"/>
    <property type="evidence" value="ECO:0007669"/>
    <property type="project" value="InterPro"/>
</dbReference>
<dbReference type="GO" id="GO:0043190">
    <property type="term" value="C:ATP-binding cassette (ABC) transporter complex"/>
    <property type="evidence" value="ECO:0007669"/>
    <property type="project" value="InterPro"/>
</dbReference>